<dbReference type="InterPro" id="IPR008999">
    <property type="entry name" value="Actin-crosslinking"/>
</dbReference>
<organism evidence="2 3">
    <name type="scientific">Lactuca saligna</name>
    <name type="common">Willowleaf lettuce</name>
    <dbReference type="NCBI Taxonomy" id="75948"/>
    <lineage>
        <taxon>Eukaryota</taxon>
        <taxon>Viridiplantae</taxon>
        <taxon>Streptophyta</taxon>
        <taxon>Embryophyta</taxon>
        <taxon>Tracheophyta</taxon>
        <taxon>Spermatophyta</taxon>
        <taxon>Magnoliopsida</taxon>
        <taxon>eudicotyledons</taxon>
        <taxon>Gunneridae</taxon>
        <taxon>Pentapetalae</taxon>
        <taxon>asterids</taxon>
        <taxon>campanulids</taxon>
        <taxon>Asterales</taxon>
        <taxon>Asteraceae</taxon>
        <taxon>Cichorioideae</taxon>
        <taxon>Cichorieae</taxon>
        <taxon>Lactucinae</taxon>
        <taxon>Lactuca</taxon>
    </lineage>
</organism>
<feature type="domain" description="DUF569" evidence="1">
    <location>
        <begin position="1"/>
        <end position="69"/>
    </location>
</feature>
<proteinExistence type="predicted"/>
<name>A0AA36E2I2_LACSI</name>
<reference evidence="2" key="1">
    <citation type="submission" date="2023-04" db="EMBL/GenBank/DDBJ databases">
        <authorList>
            <person name="Vijverberg K."/>
            <person name="Xiong W."/>
            <person name="Schranz E."/>
        </authorList>
    </citation>
    <scope>NUCLEOTIDE SEQUENCE</scope>
</reference>
<dbReference type="Gene3D" id="2.80.10.50">
    <property type="match status" value="1"/>
</dbReference>
<dbReference type="PANTHER" id="PTHR31205:SF89">
    <property type="entry name" value="DUF569 DOMAIN-CONTAINING PROTEIN"/>
    <property type="match status" value="1"/>
</dbReference>
<keyword evidence="3" id="KW-1185">Reference proteome</keyword>
<gene>
    <name evidence="2" type="ORF">LSALG_LOCUS20297</name>
</gene>
<dbReference type="Proteomes" id="UP001177003">
    <property type="component" value="Chromosome 4"/>
</dbReference>
<evidence type="ECO:0000259" key="1">
    <source>
        <dbReference type="Pfam" id="PF04601"/>
    </source>
</evidence>
<dbReference type="SUPFAM" id="SSF50405">
    <property type="entry name" value="Actin-crosslinking proteins"/>
    <property type="match status" value="1"/>
</dbReference>
<dbReference type="PANTHER" id="PTHR31205">
    <property type="entry name" value="ACTIN CROSS-LINKING PROTEIN (DUF569)"/>
    <property type="match status" value="1"/>
</dbReference>
<dbReference type="Pfam" id="PF04601">
    <property type="entry name" value="DUF569"/>
    <property type="match status" value="1"/>
</dbReference>
<protein>
    <recommendedName>
        <fullName evidence="1">DUF569 domain-containing protein</fullName>
    </recommendedName>
</protein>
<evidence type="ECO:0000313" key="2">
    <source>
        <dbReference type="EMBL" id="CAI9280556.1"/>
    </source>
</evidence>
<evidence type="ECO:0000313" key="3">
    <source>
        <dbReference type="Proteomes" id="UP001177003"/>
    </source>
</evidence>
<accession>A0AA36E2I2</accession>
<sequence>MGLFRKAKSVLLKSHHKKYLLVESDEESLLQDHNETTKKDIWMVEFVEGFDYVLRLKSSYEKYLITSEDQGNDPPNAKKEGRMVYYTVVDDDRNVDDGYEETSFAFKGHTLEDLTLNLEEQT</sequence>
<dbReference type="AlphaFoldDB" id="A0AA36E2I2"/>
<dbReference type="EMBL" id="OX465080">
    <property type="protein sequence ID" value="CAI9280556.1"/>
    <property type="molecule type" value="Genomic_DNA"/>
</dbReference>
<dbReference type="InterPro" id="IPR007679">
    <property type="entry name" value="DUF569"/>
</dbReference>